<dbReference type="AlphaFoldDB" id="A0A8T0FM27"/>
<accession>A0A8T0FM27</accession>
<dbReference type="GO" id="GO:0003676">
    <property type="term" value="F:nucleic acid binding"/>
    <property type="evidence" value="ECO:0007669"/>
    <property type="project" value="InterPro"/>
</dbReference>
<evidence type="ECO:0000313" key="1">
    <source>
        <dbReference type="EMBL" id="KAF8789833.1"/>
    </source>
</evidence>
<organism evidence="1 2">
    <name type="scientific">Argiope bruennichi</name>
    <name type="common">Wasp spider</name>
    <name type="synonym">Aranea bruennichi</name>
    <dbReference type="NCBI Taxonomy" id="94029"/>
    <lineage>
        <taxon>Eukaryota</taxon>
        <taxon>Metazoa</taxon>
        <taxon>Ecdysozoa</taxon>
        <taxon>Arthropoda</taxon>
        <taxon>Chelicerata</taxon>
        <taxon>Arachnida</taxon>
        <taxon>Araneae</taxon>
        <taxon>Araneomorphae</taxon>
        <taxon>Entelegynae</taxon>
        <taxon>Araneoidea</taxon>
        <taxon>Araneidae</taxon>
        <taxon>Argiope</taxon>
    </lineage>
</organism>
<comment type="caution">
    <text evidence="1">The sequence shown here is derived from an EMBL/GenBank/DDBJ whole genome shotgun (WGS) entry which is preliminary data.</text>
</comment>
<proteinExistence type="predicted"/>
<evidence type="ECO:0008006" key="3">
    <source>
        <dbReference type="Google" id="ProtNLM"/>
    </source>
</evidence>
<keyword evidence="2" id="KW-1185">Reference proteome</keyword>
<dbReference type="InterPro" id="IPR012337">
    <property type="entry name" value="RNaseH-like_sf"/>
</dbReference>
<reference evidence="1" key="1">
    <citation type="journal article" date="2020" name="bioRxiv">
        <title>Chromosome-level reference genome of the European wasp spider Argiope bruennichi: a resource for studies on range expansion and evolutionary adaptation.</title>
        <authorList>
            <person name="Sheffer M.M."/>
            <person name="Hoppe A."/>
            <person name="Krehenwinkel H."/>
            <person name="Uhl G."/>
            <person name="Kuss A.W."/>
            <person name="Jensen L."/>
            <person name="Jensen C."/>
            <person name="Gillespie R.G."/>
            <person name="Hoff K.J."/>
            <person name="Prost S."/>
        </authorList>
    </citation>
    <scope>NUCLEOTIDE SEQUENCE</scope>
</reference>
<evidence type="ECO:0000313" key="2">
    <source>
        <dbReference type="Proteomes" id="UP000807504"/>
    </source>
</evidence>
<dbReference type="Proteomes" id="UP000807504">
    <property type="component" value="Unassembled WGS sequence"/>
</dbReference>
<name>A0A8T0FM27_ARGBR</name>
<gene>
    <name evidence="1" type="ORF">HNY73_007743</name>
</gene>
<dbReference type="SUPFAM" id="SSF53098">
    <property type="entry name" value="Ribonuclease H-like"/>
    <property type="match status" value="1"/>
</dbReference>
<reference evidence="1" key="2">
    <citation type="submission" date="2020-06" db="EMBL/GenBank/DDBJ databases">
        <authorList>
            <person name="Sheffer M."/>
        </authorList>
    </citation>
    <scope>NUCLEOTIDE SEQUENCE</scope>
</reference>
<sequence length="139" mass="15588">MMATNTSSLSRIILPSGPRLTRSLIKKLQQLPKYCCRTGFPRYGTPLQMHSDQGRSFTSAVFKGLCVLLKIDKTQTTSLFIPSQTAWLRDLIETILNHLSYPRFHESTRLGSEASYVPACLSKCRHETTGSLLPDALRS</sequence>
<dbReference type="EMBL" id="JABXBU010000012">
    <property type="protein sequence ID" value="KAF8789833.1"/>
    <property type="molecule type" value="Genomic_DNA"/>
</dbReference>
<dbReference type="Gene3D" id="3.30.420.10">
    <property type="entry name" value="Ribonuclease H-like superfamily/Ribonuclease H"/>
    <property type="match status" value="1"/>
</dbReference>
<dbReference type="InterPro" id="IPR036397">
    <property type="entry name" value="RNaseH_sf"/>
</dbReference>
<protein>
    <recommendedName>
        <fullName evidence="3">Integrase catalytic domain-containing protein</fullName>
    </recommendedName>
</protein>